<reference evidence="1 2" key="1">
    <citation type="submission" date="2024-09" db="EMBL/GenBank/DDBJ databases">
        <title>Description of Labrys sedimenti sp. nov., isolated from a diclofenac-degrading enrichment culture, and genome-based reclassification of Labrys portucalensis as a later heterotypic synonym of Labrys neptuniae.</title>
        <authorList>
            <person name="Tancsics A."/>
            <person name="Csepanyi A."/>
        </authorList>
    </citation>
    <scope>NUCLEOTIDE SEQUENCE [LARGE SCALE GENOMIC DNA]</scope>
    <source>
        <strain evidence="1 2">LMG 23412</strain>
    </source>
</reference>
<proteinExistence type="predicted"/>
<dbReference type="EMBL" id="JBHGPK010000008">
    <property type="protein sequence ID" value="MFC2251952.1"/>
    <property type="molecule type" value="Genomic_DNA"/>
</dbReference>
<name>A0ABV6ZIE7_9HYPH</name>
<dbReference type="Pfam" id="PF21852">
    <property type="entry name" value="DUF6911"/>
    <property type="match status" value="1"/>
</dbReference>
<comment type="caution">
    <text evidence="1">The sequence shown here is derived from an EMBL/GenBank/DDBJ whole genome shotgun (WGS) entry which is preliminary data.</text>
</comment>
<accession>A0ABV6ZIE7</accession>
<sequence>MILEKTLLLKKILNIDGQEGYFRILFFDVVNGMRIERETFDEAQPGGMKELPDEDWDERSIFRDFDFAYQVFKEFFETQSVSSPRIV</sequence>
<gene>
    <name evidence="1" type="ORF">ACETRX_20120</name>
</gene>
<protein>
    <submittedName>
        <fullName evidence="1">Uncharacterized protein</fullName>
    </submittedName>
</protein>
<dbReference type="RefSeq" id="WP_394312501.1">
    <property type="nucleotide sequence ID" value="NZ_JBHGPK010000008.1"/>
</dbReference>
<evidence type="ECO:0000313" key="2">
    <source>
        <dbReference type="Proteomes" id="UP001595190"/>
    </source>
</evidence>
<organism evidence="1 2">
    <name type="scientific">Labrys neptuniae</name>
    <dbReference type="NCBI Taxonomy" id="376174"/>
    <lineage>
        <taxon>Bacteria</taxon>
        <taxon>Pseudomonadati</taxon>
        <taxon>Pseudomonadota</taxon>
        <taxon>Alphaproteobacteria</taxon>
        <taxon>Hyphomicrobiales</taxon>
        <taxon>Xanthobacteraceae</taxon>
        <taxon>Labrys</taxon>
    </lineage>
</organism>
<dbReference type="InterPro" id="IPR054205">
    <property type="entry name" value="DUF6911"/>
</dbReference>
<dbReference type="Proteomes" id="UP001595190">
    <property type="component" value="Unassembled WGS sequence"/>
</dbReference>
<evidence type="ECO:0000313" key="1">
    <source>
        <dbReference type="EMBL" id="MFC2251952.1"/>
    </source>
</evidence>